<dbReference type="EnsemblPlants" id="OGLUM08G21850.1">
    <property type="protein sequence ID" value="OGLUM08G21850.1"/>
    <property type="gene ID" value="OGLUM08G21850"/>
</dbReference>
<dbReference type="eggNOG" id="ENOG502QW61">
    <property type="taxonomic scope" value="Eukaryota"/>
</dbReference>
<dbReference type="PANTHER" id="PTHR31111">
    <property type="entry name" value="BNAA05G37150D PROTEIN-RELATED"/>
    <property type="match status" value="1"/>
</dbReference>
<dbReference type="HOGENOM" id="CLU_034248_1_0_1"/>
<dbReference type="SUPFAM" id="SSF81383">
    <property type="entry name" value="F-box domain"/>
    <property type="match status" value="1"/>
</dbReference>
<evidence type="ECO:0000313" key="3">
    <source>
        <dbReference type="EnsemblPlants" id="OGLUM08G21850.1"/>
    </source>
</evidence>
<dbReference type="Gramene" id="OGLUM08G21850.1">
    <property type="protein sequence ID" value="OGLUM08G21850.1"/>
    <property type="gene ID" value="OGLUM08G21850"/>
</dbReference>
<dbReference type="InterPro" id="IPR001810">
    <property type="entry name" value="F-box_dom"/>
</dbReference>
<dbReference type="Pfam" id="PF08268">
    <property type="entry name" value="FBA_3"/>
    <property type="match status" value="1"/>
</dbReference>
<keyword evidence="4" id="KW-1185">Reference proteome</keyword>
<feature type="compositionally biased region" description="Basic residues" evidence="1">
    <location>
        <begin position="1"/>
        <end position="12"/>
    </location>
</feature>
<feature type="domain" description="F-box" evidence="2">
    <location>
        <begin position="31"/>
        <end position="72"/>
    </location>
</feature>
<protein>
    <recommendedName>
        <fullName evidence="2">F-box domain-containing protein</fullName>
    </recommendedName>
</protein>
<evidence type="ECO:0000259" key="2">
    <source>
        <dbReference type="SMART" id="SM00256"/>
    </source>
</evidence>
<dbReference type="InterPro" id="IPR013187">
    <property type="entry name" value="F-box-assoc_dom_typ3"/>
</dbReference>
<dbReference type="Gene3D" id="1.20.1280.50">
    <property type="match status" value="1"/>
</dbReference>
<evidence type="ECO:0000256" key="1">
    <source>
        <dbReference type="SAM" id="MobiDB-lite"/>
    </source>
</evidence>
<dbReference type="AlphaFoldDB" id="A0A0E0AXQ1"/>
<dbReference type="InterPro" id="IPR036047">
    <property type="entry name" value="F-box-like_dom_sf"/>
</dbReference>
<reference evidence="3" key="2">
    <citation type="submission" date="2018-05" db="EMBL/GenBank/DDBJ databases">
        <title>OgluRS3 (Oryza glumaepatula Reference Sequence Version 3).</title>
        <authorList>
            <person name="Zhang J."/>
            <person name="Kudrna D."/>
            <person name="Lee S."/>
            <person name="Talag J."/>
            <person name="Welchert J."/>
            <person name="Wing R.A."/>
        </authorList>
    </citation>
    <scope>NUCLEOTIDE SEQUENCE [LARGE SCALE GENOMIC DNA]</scope>
</reference>
<dbReference type="PANTHER" id="PTHR31111:SF133">
    <property type="entry name" value="OS07G0196600 PROTEIN"/>
    <property type="match status" value="1"/>
</dbReference>
<dbReference type="Proteomes" id="UP000026961">
    <property type="component" value="Chromosome 8"/>
</dbReference>
<accession>A0A0E0AXQ1</accession>
<reference evidence="3" key="1">
    <citation type="submission" date="2015-04" db="UniProtKB">
        <authorList>
            <consortium name="EnsemblPlants"/>
        </authorList>
    </citation>
    <scope>IDENTIFICATION</scope>
</reference>
<feature type="region of interest" description="Disordered" evidence="1">
    <location>
        <begin position="1"/>
        <end position="20"/>
    </location>
</feature>
<dbReference type="NCBIfam" id="TIGR01640">
    <property type="entry name" value="F_box_assoc_1"/>
    <property type="match status" value="1"/>
</dbReference>
<dbReference type="InterPro" id="IPR017451">
    <property type="entry name" value="F-box-assoc_interact_dom"/>
</dbReference>
<proteinExistence type="predicted"/>
<dbReference type="STRING" id="40148.A0A0E0AXQ1"/>
<dbReference type="SMART" id="SM00256">
    <property type="entry name" value="FBOX"/>
    <property type="match status" value="1"/>
</dbReference>
<evidence type="ECO:0000313" key="4">
    <source>
        <dbReference type="Proteomes" id="UP000026961"/>
    </source>
</evidence>
<dbReference type="Pfam" id="PF00646">
    <property type="entry name" value="F-box"/>
    <property type="match status" value="1"/>
</dbReference>
<sequence>MENHPFPKRRRLMAPPPRSASAAAAAGGGFIPDDILFSEILVRLPAKCLVRFQSVCKLWRATIISTSFARRHLEHSRPRPSMVVMPRMFLSNPKKFKLQGVPARAEQGCRAIPMFSMPLHCDGLILIPCVSGEIFVCNLTTSEFVELPRGSHSVALEHRVAFGFDPWSGKYKVARHFLRSSHSGGESRAGHEILTLGDGEDCWKWKATIDPPYPINARTPICLPGFFYWSALHSTTGHGLSKVSSHVILRFSLRDETFTVHSNPPCRGFLSNNDMLCQLGGKLCYVHSASPCELTIWLAADGPSLAWSLRCRIRLPIPRQLVKYVIRILGPQYIRISFLVGFPIRCLSIFPIYTLVSRTGRGDVPIVIPLRL</sequence>
<organism evidence="3">
    <name type="scientific">Oryza glumipatula</name>
    <dbReference type="NCBI Taxonomy" id="40148"/>
    <lineage>
        <taxon>Eukaryota</taxon>
        <taxon>Viridiplantae</taxon>
        <taxon>Streptophyta</taxon>
        <taxon>Embryophyta</taxon>
        <taxon>Tracheophyta</taxon>
        <taxon>Spermatophyta</taxon>
        <taxon>Magnoliopsida</taxon>
        <taxon>Liliopsida</taxon>
        <taxon>Poales</taxon>
        <taxon>Poaceae</taxon>
        <taxon>BOP clade</taxon>
        <taxon>Oryzoideae</taxon>
        <taxon>Oryzeae</taxon>
        <taxon>Oryzinae</taxon>
        <taxon>Oryza</taxon>
    </lineage>
</organism>
<name>A0A0E0AXQ1_9ORYZ</name>